<gene>
    <name evidence="3" type="ORF">JQS30_00415</name>
</gene>
<dbReference type="EMBL" id="CP070496">
    <property type="protein sequence ID" value="QSB05446.1"/>
    <property type="molecule type" value="Genomic_DNA"/>
</dbReference>
<feature type="compositionally biased region" description="Low complexity" evidence="1">
    <location>
        <begin position="118"/>
        <end position="130"/>
    </location>
</feature>
<dbReference type="AlphaFoldDB" id="A0A895XSB5"/>
<feature type="compositionally biased region" description="Acidic residues" evidence="1">
    <location>
        <begin position="105"/>
        <end position="117"/>
    </location>
</feature>
<organism evidence="3 4">
    <name type="scientific">Natronoglycomyces albus</name>
    <dbReference type="NCBI Taxonomy" id="2811108"/>
    <lineage>
        <taxon>Bacteria</taxon>
        <taxon>Bacillati</taxon>
        <taxon>Actinomycetota</taxon>
        <taxon>Actinomycetes</taxon>
        <taxon>Glycomycetales</taxon>
        <taxon>Glycomycetaceae</taxon>
        <taxon>Natronoglycomyces</taxon>
    </lineage>
</organism>
<evidence type="ECO:0000256" key="2">
    <source>
        <dbReference type="SAM" id="SignalP"/>
    </source>
</evidence>
<keyword evidence="4" id="KW-1185">Reference proteome</keyword>
<feature type="region of interest" description="Disordered" evidence="1">
    <location>
        <begin position="50"/>
        <end position="169"/>
    </location>
</feature>
<protein>
    <submittedName>
        <fullName evidence="3">Uncharacterized protein</fullName>
    </submittedName>
</protein>
<dbReference type="Proteomes" id="UP000662939">
    <property type="component" value="Chromosome"/>
</dbReference>
<evidence type="ECO:0000313" key="4">
    <source>
        <dbReference type="Proteomes" id="UP000662939"/>
    </source>
</evidence>
<dbReference type="KEGG" id="nav:JQS30_00415"/>
<name>A0A895XSB5_9ACTN</name>
<feature type="signal peptide" evidence="2">
    <location>
        <begin position="1"/>
        <end position="17"/>
    </location>
</feature>
<dbReference type="RefSeq" id="WP_213171454.1">
    <property type="nucleotide sequence ID" value="NZ_CP070496.1"/>
</dbReference>
<keyword evidence="2" id="KW-0732">Signal</keyword>
<feature type="compositionally biased region" description="Gly residues" evidence="1">
    <location>
        <begin position="67"/>
        <end position="79"/>
    </location>
</feature>
<evidence type="ECO:0000256" key="1">
    <source>
        <dbReference type="SAM" id="MobiDB-lite"/>
    </source>
</evidence>
<accession>A0A895XSB5</accession>
<feature type="chain" id="PRO_5038954777" evidence="2">
    <location>
        <begin position="18"/>
        <end position="219"/>
    </location>
</feature>
<evidence type="ECO:0000313" key="3">
    <source>
        <dbReference type="EMBL" id="QSB05446.1"/>
    </source>
</evidence>
<proteinExistence type="predicted"/>
<sequence length="219" mass="22342">MAGLAGLMALSMGSAAASGMVGVWFLDNDHEVREHAVDKRATYPDLVFETDAAEEDASGRGLSDEGAGLGERGGDGSATGGAADDGPPAAPADESDSPAGGDSGADQDELGGTDDGDSSAGGDQTDAGSSNEPSAPADDSGADEGRVEESGQADSGQGRPSPWPESDQVRLRLQDIVDDHIKDPVQGYVPGEFSDRDGVKLRLVEEDGRLKLVLVSEER</sequence>
<reference evidence="3" key="1">
    <citation type="submission" date="2021-02" db="EMBL/GenBank/DDBJ databases">
        <title>Natronoglycomyces albus gen. nov., sp. nov, a haloalkaliphilic actinobacterium from a soda solonchak soil.</title>
        <authorList>
            <person name="Sorokin D.Y."/>
            <person name="Khijniak T.V."/>
            <person name="Zakharycheva A.P."/>
            <person name="Boueva O.V."/>
            <person name="Ariskina E.V."/>
            <person name="Hahnke R.L."/>
            <person name="Bunk B."/>
            <person name="Sproer C."/>
            <person name="Schumann P."/>
            <person name="Evtushenko L.I."/>
            <person name="Kublanov I.V."/>
        </authorList>
    </citation>
    <scope>NUCLEOTIDE SEQUENCE</scope>
    <source>
        <strain evidence="3">DSM 106290</strain>
    </source>
</reference>